<name>A0A224YJH3_9ACAR</name>
<proteinExistence type="predicted"/>
<protein>
    <submittedName>
        <fullName evidence="1">Uncharacterized protein</fullName>
    </submittedName>
</protein>
<evidence type="ECO:0000313" key="1">
    <source>
        <dbReference type="EMBL" id="MAA14651.1"/>
    </source>
</evidence>
<organism evidence="1">
    <name type="scientific">Rhipicephalus zambeziensis</name>
    <dbReference type="NCBI Taxonomy" id="60191"/>
    <lineage>
        <taxon>Eukaryota</taxon>
        <taxon>Metazoa</taxon>
        <taxon>Ecdysozoa</taxon>
        <taxon>Arthropoda</taxon>
        <taxon>Chelicerata</taxon>
        <taxon>Arachnida</taxon>
        <taxon>Acari</taxon>
        <taxon>Parasitiformes</taxon>
        <taxon>Ixodida</taxon>
        <taxon>Ixodoidea</taxon>
        <taxon>Ixodidae</taxon>
        <taxon>Rhipicephalinae</taxon>
        <taxon>Rhipicephalus</taxon>
        <taxon>Rhipicephalus</taxon>
    </lineage>
</organism>
<accession>A0A224YJH3</accession>
<dbReference type="EMBL" id="GFPF01003505">
    <property type="protein sequence ID" value="MAA14651.1"/>
    <property type="molecule type" value="Transcribed_RNA"/>
</dbReference>
<sequence>MCHNSFLRCTKITVYAHLKLSSKFLWKLTQYTSYRNHNEGTTESRHLLYGTEFQKSKQESFRARSNRNNFSRNKDCSCSRCGTCFAVTLCCNNGCT</sequence>
<reference evidence="1" key="1">
    <citation type="journal article" date="2017" name="Parasit. Vectors">
        <title>Sialotranscriptomics of Rhipicephalus zambeziensis reveals intricate expression profiles of secretory proteins and suggests tight temporal transcriptional regulation during blood-feeding.</title>
        <authorList>
            <person name="de Castro M.H."/>
            <person name="de Klerk D."/>
            <person name="Pienaar R."/>
            <person name="Rees D.J.G."/>
            <person name="Mans B.J."/>
        </authorList>
    </citation>
    <scope>NUCLEOTIDE SEQUENCE</scope>
    <source>
        <tissue evidence="1">Salivary glands</tissue>
    </source>
</reference>
<dbReference type="AlphaFoldDB" id="A0A224YJH3"/>